<reference evidence="2" key="4">
    <citation type="submission" date="2024-02" db="EMBL/GenBank/DDBJ databases">
        <title>Comparative genomics of Cryptococcus and Kwoniella reveals pathogenesis evolution and contrasting modes of karyotype evolution via chromosome fusion or intercentromeric recombination.</title>
        <authorList>
            <person name="Coelho M.A."/>
            <person name="David-Palma M."/>
            <person name="Shea T."/>
            <person name="Bowers K."/>
            <person name="McGinley-Smith S."/>
            <person name="Mohammad A.W."/>
            <person name="Gnirke A."/>
            <person name="Yurkov A.M."/>
            <person name="Nowrousian M."/>
            <person name="Sun S."/>
            <person name="Cuomo C.A."/>
            <person name="Heitman J."/>
        </authorList>
    </citation>
    <scope>NUCLEOTIDE SEQUENCE</scope>
    <source>
        <strain evidence="2">CBS 10737</strain>
    </source>
</reference>
<keyword evidence="3" id="KW-1185">Reference proteome</keyword>
<dbReference type="AlphaFoldDB" id="A0A1B9I721"/>
<organism evidence="1">
    <name type="scientific">Kwoniella pini CBS 10737</name>
    <dbReference type="NCBI Taxonomy" id="1296096"/>
    <lineage>
        <taxon>Eukaryota</taxon>
        <taxon>Fungi</taxon>
        <taxon>Dikarya</taxon>
        <taxon>Basidiomycota</taxon>
        <taxon>Agaricomycotina</taxon>
        <taxon>Tremellomycetes</taxon>
        <taxon>Tremellales</taxon>
        <taxon>Cryptococcaceae</taxon>
        <taxon>Kwoniella</taxon>
    </lineage>
</organism>
<reference evidence="1" key="3">
    <citation type="submission" date="2016-07" db="EMBL/GenBank/DDBJ databases">
        <title>Evolution of pathogenesis and genome organization in the Tremellales.</title>
        <authorList>
            <person name="Cuomo C."/>
            <person name="Litvintseva A."/>
            <person name="Heitman J."/>
            <person name="Chen Y."/>
            <person name="Sun S."/>
            <person name="Springer D."/>
            <person name="Dromer F."/>
            <person name="Young S."/>
            <person name="Zeng Q."/>
            <person name="Chapman S."/>
            <person name="Gujja S."/>
            <person name="Saif S."/>
            <person name="Birren B."/>
        </authorList>
    </citation>
    <scope>NUCLEOTIDE SEQUENCE</scope>
    <source>
        <strain evidence="1">CBS 10737</strain>
    </source>
</reference>
<accession>A0A1B9I721</accession>
<evidence type="ECO:0000313" key="2">
    <source>
        <dbReference type="EMBL" id="WWC70529.1"/>
    </source>
</evidence>
<protein>
    <submittedName>
        <fullName evidence="1">Uncharacterized protein</fullName>
    </submittedName>
</protein>
<dbReference type="KEGG" id="kpin:30170379"/>
<proteinExistence type="predicted"/>
<sequence length="158" mass="18339">MSSIWPPALSRSIYAQYYRQYEPMMHPWFVNFENSTQDNDTLLNDPKWYEKPEYVEIEGGKISLKQDAKFTYYYKSYPTASSKSSQLDSKEVTLPKNTTWYDNPPSVHFPAGVDHTWRSVFDMSSSKPRDVLSKSHLTLIKFGPLDRSDLVPDLVPNS</sequence>
<evidence type="ECO:0000313" key="3">
    <source>
        <dbReference type="Proteomes" id="UP000094020"/>
    </source>
</evidence>
<dbReference type="GeneID" id="30170379"/>
<dbReference type="Proteomes" id="UP000094020">
    <property type="component" value="Chromosome 6"/>
</dbReference>
<reference evidence="2" key="2">
    <citation type="submission" date="2013-07" db="EMBL/GenBank/DDBJ databases">
        <authorList>
            <consortium name="The Broad Institute Genome Sequencing Platform"/>
            <person name="Cuomo C."/>
            <person name="Litvintseva A."/>
            <person name="Chen Y."/>
            <person name="Heitman J."/>
            <person name="Sun S."/>
            <person name="Springer D."/>
            <person name="Dromer F."/>
            <person name="Young S.K."/>
            <person name="Zeng Q."/>
            <person name="Gargeya S."/>
            <person name="Fitzgerald M."/>
            <person name="Abouelleil A."/>
            <person name="Alvarado L."/>
            <person name="Berlin A.M."/>
            <person name="Chapman S.B."/>
            <person name="Dewar J."/>
            <person name="Goldberg J."/>
            <person name="Griggs A."/>
            <person name="Gujja S."/>
            <person name="Hansen M."/>
            <person name="Howarth C."/>
            <person name="Imamovic A."/>
            <person name="Larimer J."/>
            <person name="McCowan C."/>
            <person name="Murphy C."/>
            <person name="Pearson M."/>
            <person name="Priest M."/>
            <person name="Roberts A."/>
            <person name="Saif S."/>
            <person name="Shea T."/>
            <person name="Sykes S."/>
            <person name="Wortman J."/>
            <person name="Nusbaum C."/>
            <person name="Birren B."/>
        </authorList>
    </citation>
    <scope>NUCLEOTIDE SEQUENCE</scope>
    <source>
        <strain evidence="2">CBS 10737</strain>
    </source>
</reference>
<dbReference type="EMBL" id="CP144524">
    <property type="protein sequence ID" value="WWC70529.1"/>
    <property type="molecule type" value="Genomic_DNA"/>
</dbReference>
<gene>
    <name evidence="1" type="ORF">I206_02010</name>
    <name evidence="2" type="ORF">I206_104480</name>
</gene>
<dbReference type="RefSeq" id="XP_019012515.1">
    <property type="nucleotide sequence ID" value="XM_019153775.1"/>
</dbReference>
<name>A0A1B9I721_9TREE</name>
<dbReference type="EMBL" id="KV700115">
    <property type="protein sequence ID" value="OCF51296.1"/>
    <property type="molecule type" value="Genomic_DNA"/>
</dbReference>
<evidence type="ECO:0000313" key="1">
    <source>
        <dbReference type="EMBL" id="OCF51296.1"/>
    </source>
</evidence>
<reference evidence="1" key="1">
    <citation type="submission" date="2013-07" db="EMBL/GenBank/DDBJ databases">
        <title>The Genome Sequence of Cryptococcus pinus CBS10737.</title>
        <authorList>
            <consortium name="The Broad Institute Genome Sequencing Platform"/>
            <person name="Cuomo C."/>
            <person name="Litvintseva A."/>
            <person name="Chen Y."/>
            <person name="Heitman J."/>
            <person name="Sun S."/>
            <person name="Springer D."/>
            <person name="Dromer F."/>
            <person name="Young S.K."/>
            <person name="Zeng Q."/>
            <person name="Gargeya S."/>
            <person name="Fitzgerald M."/>
            <person name="Abouelleil A."/>
            <person name="Alvarado L."/>
            <person name="Berlin A.M."/>
            <person name="Chapman S.B."/>
            <person name="Dewar J."/>
            <person name="Goldberg J."/>
            <person name="Griggs A."/>
            <person name="Gujja S."/>
            <person name="Hansen M."/>
            <person name="Howarth C."/>
            <person name="Imamovic A."/>
            <person name="Larimer J."/>
            <person name="McCowan C."/>
            <person name="Murphy C."/>
            <person name="Pearson M."/>
            <person name="Priest M."/>
            <person name="Roberts A."/>
            <person name="Saif S."/>
            <person name="Shea T."/>
            <person name="Sykes S."/>
            <person name="Wortman J."/>
            <person name="Nusbaum C."/>
            <person name="Birren B."/>
        </authorList>
    </citation>
    <scope>NUCLEOTIDE SEQUENCE [LARGE SCALE GENOMIC DNA]</scope>
    <source>
        <strain evidence="1">CBS 10737</strain>
    </source>
</reference>